<feature type="non-terminal residue" evidence="6">
    <location>
        <position position="354"/>
    </location>
</feature>
<gene>
    <name evidence="6" type="ORF">Celaphus_00011600</name>
</gene>
<comment type="similarity">
    <text evidence="1">Belongs to the CNOT2/3/5 family.</text>
</comment>
<comment type="caution">
    <text evidence="6">The sequence shown here is derived from an EMBL/GenBank/DDBJ whole genome shotgun (WGS) entry which is preliminary data.</text>
</comment>
<dbReference type="PANTHER" id="PTHR23326">
    <property type="entry name" value="CCR4 NOT-RELATED"/>
    <property type="match status" value="1"/>
</dbReference>
<accession>A0A212DFJ8</accession>
<dbReference type="InterPro" id="IPR038635">
    <property type="entry name" value="CCR4-NOT_su2/3/5_C_sf"/>
</dbReference>
<evidence type="ECO:0000256" key="1">
    <source>
        <dbReference type="ARBA" id="ARBA00007682"/>
    </source>
</evidence>
<dbReference type="GO" id="GO:0006355">
    <property type="term" value="P:regulation of DNA-templated transcription"/>
    <property type="evidence" value="ECO:0007669"/>
    <property type="project" value="InterPro"/>
</dbReference>
<feature type="domain" description="NOT2/NOT3/NOT5 C-terminal" evidence="5">
    <location>
        <begin position="272"/>
        <end position="353"/>
    </location>
</feature>
<dbReference type="EMBL" id="MKHE01000003">
    <property type="protein sequence ID" value="OWK17029.1"/>
    <property type="molecule type" value="Genomic_DNA"/>
</dbReference>
<evidence type="ECO:0000256" key="2">
    <source>
        <dbReference type="ARBA" id="ARBA00023015"/>
    </source>
</evidence>
<evidence type="ECO:0000313" key="6">
    <source>
        <dbReference type="EMBL" id="OWK17029.1"/>
    </source>
</evidence>
<name>A0A212DFJ8_CEREH</name>
<dbReference type="InterPro" id="IPR007282">
    <property type="entry name" value="NOT2/3/5_C"/>
</dbReference>
<dbReference type="AlphaFoldDB" id="A0A212DFJ8"/>
<feature type="region of interest" description="Disordered" evidence="4">
    <location>
        <begin position="63"/>
        <end position="86"/>
    </location>
</feature>
<feature type="compositionally biased region" description="Polar residues" evidence="4">
    <location>
        <begin position="194"/>
        <end position="206"/>
    </location>
</feature>
<evidence type="ECO:0000256" key="4">
    <source>
        <dbReference type="SAM" id="MobiDB-lite"/>
    </source>
</evidence>
<evidence type="ECO:0000259" key="5">
    <source>
        <dbReference type="Pfam" id="PF04153"/>
    </source>
</evidence>
<dbReference type="Gene3D" id="2.30.30.1020">
    <property type="entry name" value="CCR4-NOT complex subunit 2/3/5, C-terminal domain"/>
    <property type="match status" value="1"/>
</dbReference>
<keyword evidence="2" id="KW-0805">Transcription regulation</keyword>
<dbReference type="GO" id="GO:0030015">
    <property type="term" value="C:CCR4-NOT core complex"/>
    <property type="evidence" value="ECO:0007669"/>
    <property type="project" value="InterPro"/>
</dbReference>
<dbReference type="Proteomes" id="UP000242450">
    <property type="component" value="Chromosome 3"/>
</dbReference>
<evidence type="ECO:0000313" key="7">
    <source>
        <dbReference type="Proteomes" id="UP000242450"/>
    </source>
</evidence>
<dbReference type="Pfam" id="PF04153">
    <property type="entry name" value="NOT2_3_5_C"/>
    <property type="match status" value="1"/>
</dbReference>
<keyword evidence="7" id="KW-1185">Reference proteome</keyword>
<feature type="compositionally biased region" description="Polar residues" evidence="4">
    <location>
        <begin position="162"/>
        <end position="186"/>
    </location>
</feature>
<evidence type="ECO:0000256" key="3">
    <source>
        <dbReference type="ARBA" id="ARBA00023163"/>
    </source>
</evidence>
<dbReference type="OrthoDB" id="25391at2759"/>
<dbReference type="GO" id="GO:2000036">
    <property type="term" value="P:regulation of stem cell population maintenance"/>
    <property type="evidence" value="ECO:0007669"/>
    <property type="project" value="UniProtKB-ARBA"/>
</dbReference>
<feature type="region of interest" description="Disordered" evidence="4">
    <location>
        <begin position="149"/>
        <end position="212"/>
    </location>
</feature>
<feature type="compositionally biased region" description="Polar residues" evidence="4">
    <location>
        <begin position="1"/>
        <end position="38"/>
    </location>
</feature>
<proteinExistence type="inferred from homology"/>
<keyword evidence="3" id="KW-0804">Transcription</keyword>
<organism evidence="6 7">
    <name type="scientific">Cervus elaphus hippelaphus</name>
    <name type="common">European red deer</name>
    <dbReference type="NCBI Taxonomy" id="46360"/>
    <lineage>
        <taxon>Eukaryota</taxon>
        <taxon>Metazoa</taxon>
        <taxon>Chordata</taxon>
        <taxon>Craniata</taxon>
        <taxon>Vertebrata</taxon>
        <taxon>Euteleostomi</taxon>
        <taxon>Mammalia</taxon>
        <taxon>Eutheria</taxon>
        <taxon>Laurasiatheria</taxon>
        <taxon>Artiodactyla</taxon>
        <taxon>Ruminantia</taxon>
        <taxon>Pecora</taxon>
        <taxon>Cervidae</taxon>
        <taxon>Cervinae</taxon>
        <taxon>Cervus</taxon>
    </lineage>
</organism>
<reference evidence="6 7" key="1">
    <citation type="journal article" date="2018" name="Mol. Genet. Genomics">
        <title>The red deer Cervus elaphus genome CerEla1.0: sequencing, annotating, genes, and chromosomes.</title>
        <authorList>
            <person name="Bana N.A."/>
            <person name="Nyiri A."/>
            <person name="Nagy J."/>
            <person name="Frank K."/>
            <person name="Nagy T."/>
            <person name="Steger V."/>
            <person name="Schiller M."/>
            <person name="Lakatos P."/>
            <person name="Sugar L."/>
            <person name="Horn P."/>
            <person name="Barta E."/>
            <person name="Orosz L."/>
        </authorList>
    </citation>
    <scope>NUCLEOTIDE SEQUENCE [LARGE SCALE GENOMIC DNA]</scope>
    <source>
        <strain evidence="6">Hungarian</strain>
    </source>
</reference>
<feature type="region of interest" description="Disordered" evidence="4">
    <location>
        <begin position="1"/>
        <end position="41"/>
    </location>
</feature>
<dbReference type="InterPro" id="IPR040168">
    <property type="entry name" value="Not2/3/5"/>
</dbReference>
<feature type="compositionally biased region" description="Low complexity" evidence="4">
    <location>
        <begin position="68"/>
        <end position="86"/>
    </location>
</feature>
<protein>
    <submittedName>
        <fullName evidence="6">CNOT2</fullName>
    </submittedName>
</protein>
<sequence length="354" mass="39045">MRGMSNNTPQLNRSLSQGTQLPSHVTPTTGVPTMSLHTPPSPSRGILPMNPRNMMNHSQVGQGIGIPSRTNSMSSSGLGSPSRSSPSIICMPKQQPSRQPFTVNSMSGFGMNRNQAFGMNNSLSSNIFNGTVGMVTKPANEQSQDFSIHNEDFPALPGSSYKDPTSSNDDSKSNLNTSGKTTSSTDGPKFPGDKSSTTQNNNQQKKGIQVLPDGRVTNIPQGMVTDQFGMIGLLTFIRAAETDPGMKSLPQICITLGIFTLSTSRHRIIYLFQLAAIKLGRYGEDLLFYLYYMNGGDVLQLLAAVELFNRDWRYHKEERVWITRAPGMEPTMKTNTYERGTYYFFDCLNWRKVA</sequence>